<accession>A0ABD1LMR8</accession>
<keyword evidence="2" id="KW-1185">Reference proteome</keyword>
<sequence>MSLTRGVIGGKFLEAIVKPNTTIIIFFPVYFPFNAIRSLEKHWIRQITTIFSRELVRKFL</sequence>
<evidence type="ECO:0000313" key="2">
    <source>
        <dbReference type="Proteomes" id="UP001603857"/>
    </source>
</evidence>
<dbReference type="Proteomes" id="UP001603857">
    <property type="component" value="Unassembled WGS sequence"/>
</dbReference>
<dbReference type="AlphaFoldDB" id="A0ABD1LMR8"/>
<proteinExistence type="predicted"/>
<dbReference type="EMBL" id="JBGMDY010000008">
    <property type="protein sequence ID" value="KAL2324245.1"/>
    <property type="molecule type" value="Genomic_DNA"/>
</dbReference>
<organism evidence="1 2">
    <name type="scientific">Flemingia macrophylla</name>
    <dbReference type="NCBI Taxonomy" id="520843"/>
    <lineage>
        <taxon>Eukaryota</taxon>
        <taxon>Viridiplantae</taxon>
        <taxon>Streptophyta</taxon>
        <taxon>Embryophyta</taxon>
        <taxon>Tracheophyta</taxon>
        <taxon>Spermatophyta</taxon>
        <taxon>Magnoliopsida</taxon>
        <taxon>eudicotyledons</taxon>
        <taxon>Gunneridae</taxon>
        <taxon>Pentapetalae</taxon>
        <taxon>rosids</taxon>
        <taxon>fabids</taxon>
        <taxon>Fabales</taxon>
        <taxon>Fabaceae</taxon>
        <taxon>Papilionoideae</taxon>
        <taxon>50 kb inversion clade</taxon>
        <taxon>NPAAA clade</taxon>
        <taxon>indigoferoid/millettioid clade</taxon>
        <taxon>Phaseoleae</taxon>
        <taxon>Flemingia</taxon>
    </lineage>
</organism>
<protein>
    <submittedName>
        <fullName evidence="1">Uncharacterized protein</fullName>
    </submittedName>
</protein>
<gene>
    <name evidence="1" type="ORF">Fmac_023303</name>
</gene>
<reference evidence="1 2" key="1">
    <citation type="submission" date="2024-08" db="EMBL/GenBank/DDBJ databases">
        <title>Insights into the chromosomal genome structure of Flemingia macrophylla.</title>
        <authorList>
            <person name="Ding Y."/>
            <person name="Zhao Y."/>
            <person name="Bi W."/>
            <person name="Wu M."/>
            <person name="Zhao G."/>
            <person name="Gong Y."/>
            <person name="Li W."/>
            <person name="Zhang P."/>
        </authorList>
    </citation>
    <scope>NUCLEOTIDE SEQUENCE [LARGE SCALE GENOMIC DNA]</scope>
    <source>
        <strain evidence="1">DYQJB</strain>
        <tissue evidence="1">Leaf</tissue>
    </source>
</reference>
<name>A0ABD1LMR8_9FABA</name>
<comment type="caution">
    <text evidence="1">The sequence shown here is derived from an EMBL/GenBank/DDBJ whole genome shotgun (WGS) entry which is preliminary data.</text>
</comment>
<evidence type="ECO:0000313" key="1">
    <source>
        <dbReference type="EMBL" id="KAL2324245.1"/>
    </source>
</evidence>